<comment type="caution">
    <text evidence="1">The sequence shown here is derived from an EMBL/GenBank/DDBJ whole genome shotgun (WGS) entry which is preliminary data.</text>
</comment>
<organism evidence="1 2">
    <name type="scientific">Pseudoalteromonas luteoviolacea</name>
    <dbReference type="NCBI Taxonomy" id="43657"/>
    <lineage>
        <taxon>Bacteria</taxon>
        <taxon>Pseudomonadati</taxon>
        <taxon>Pseudomonadota</taxon>
        <taxon>Gammaproteobacteria</taxon>
        <taxon>Alteromonadales</taxon>
        <taxon>Pseudoalteromonadaceae</taxon>
        <taxon>Pseudoalteromonas</taxon>
    </lineage>
</organism>
<sequence>MNNYQILLEFKQPWFVSDLTTSKVSAESDLKLWFQVECNDECKGIEIEGLDDLDLISNLLQSEKVIISEELNTQREFGTIRVECWVDGCYSEFWCSKAELST</sequence>
<gene>
    <name evidence="1" type="ORF">JF50_11465</name>
</gene>
<protein>
    <submittedName>
        <fullName evidence="1">Uncharacterized protein</fullName>
    </submittedName>
</protein>
<name>A0A0C1MPL9_9GAMM</name>
<dbReference type="Proteomes" id="UP000031327">
    <property type="component" value="Unassembled WGS sequence"/>
</dbReference>
<evidence type="ECO:0000313" key="1">
    <source>
        <dbReference type="EMBL" id="KID56553.1"/>
    </source>
</evidence>
<evidence type="ECO:0000313" key="2">
    <source>
        <dbReference type="Proteomes" id="UP000031327"/>
    </source>
</evidence>
<dbReference type="AlphaFoldDB" id="A0A0C1MPL9"/>
<dbReference type="OrthoDB" id="6106034at2"/>
<proteinExistence type="predicted"/>
<dbReference type="EMBL" id="JWIC01000006">
    <property type="protein sequence ID" value="KID56553.1"/>
    <property type="molecule type" value="Genomic_DNA"/>
</dbReference>
<accession>A0A0C1MPL9</accession>
<dbReference type="RefSeq" id="WP_039609621.1">
    <property type="nucleotide sequence ID" value="NZ_JWIC01000006.1"/>
</dbReference>
<reference evidence="1 2" key="1">
    <citation type="submission" date="2014-12" db="EMBL/GenBank/DDBJ databases">
        <title>Draft Genome Sequence of Pseudoalteromonas luteoviolacea HI1.</title>
        <authorList>
            <person name="Asahina A.Y."/>
            <person name="Hadfield M.G."/>
        </authorList>
    </citation>
    <scope>NUCLEOTIDE SEQUENCE [LARGE SCALE GENOMIC DNA]</scope>
    <source>
        <strain evidence="1 2">HI1</strain>
    </source>
</reference>